<dbReference type="AlphaFoldDB" id="A0A5C4XRN2"/>
<proteinExistence type="predicted"/>
<gene>
    <name evidence="1" type="ORF">FHP24_02875</name>
</gene>
<evidence type="ECO:0000313" key="1">
    <source>
        <dbReference type="EMBL" id="TNM65244.1"/>
    </source>
</evidence>
<protein>
    <submittedName>
        <fullName evidence="1">Uncharacterized protein</fullName>
    </submittedName>
</protein>
<keyword evidence="2" id="KW-1185">Reference proteome</keyword>
<name>A0A5C4XRN2_9HYPH</name>
<dbReference type="RefSeq" id="WP_139672578.1">
    <property type="nucleotide sequence ID" value="NZ_VDMN01000001.1"/>
</dbReference>
<reference evidence="1 2" key="1">
    <citation type="submission" date="2019-06" db="EMBL/GenBank/DDBJ databases">
        <title>The draft genome of Rhizobium smilacinae PTYR-5.</title>
        <authorList>
            <person name="Liu L."/>
            <person name="Li L."/>
            <person name="Zhang X."/>
        </authorList>
    </citation>
    <scope>NUCLEOTIDE SEQUENCE [LARGE SCALE GENOMIC DNA]</scope>
    <source>
        <strain evidence="1 2">PTYR-5</strain>
    </source>
</reference>
<comment type="caution">
    <text evidence="1">The sequence shown here is derived from an EMBL/GenBank/DDBJ whole genome shotgun (WGS) entry which is preliminary data.</text>
</comment>
<sequence length="77" mass="8477">MPKYFLHIKDGKEAEIDIEAQNAHDAMNTGLNALSKFACKAFPPPENVAISISDADRKPVGTLEFVFKIDYAPGVRI</sequence>
<evidence type="ECO:0000313" key="2">
    <source>
        <dbReference type="Proteomes" id="UP000311605"/>
    </source>
</evidence>
<dbReference type="OrthoDB" id="8410386at2"/>
<organism evidence="1 2">
    <name type="scientific">Aliirhizobium smilacinae</name>
    <dbReference type="NCBI Taxonomy" id="1395944"/>
    <lineage>
        <taxon>Bacteria</taxon>
        <taxon>Pseudomonadati</taxon>
        <taxon>Pseudomonadota</taxon>
        <taxon>Alphaproteobacteria</taxon>
        <taxon>Hyphomicrobiales</taxon>
        <taxon>Rhizobiaceae</taxon>
        <taxon>Aliirhizobium</taxon>
    </lineage>
</organism>
<dbReference type="Proteomes" id="UP000311605">
    <property type="component" value="Unassembled WGS sequence"/>
</dbReference>
<dbReference type="EMBL" id="VDMN01000001">
    <property type="protein sequence ID" value="TNM65244.1"/>
    <property type="molecule type" value="Genomic_DNA"/>
</dbReference>
<accession>A0A5C4XRN2</accession>